<protein>
    <submittedName>
        <fullName evidence="2">Uncharacterized protein</fullName>
    </submittedName>
</protein>
<dbReference type="Proteomes" id="UP001164963">
    <property type="component" value="Chromosome"/>
</dbReference>
<name>A0ABY6PSP0_9ACTN</name>
<feature type="compositionally biased region" description="Polar residues" evidence="1">
    <location>
        <begin position="351"/>
        <end position="365"/>
    </location>
</feature>
<keyword evidence="3" id="KW-1185">Reference proteome</keyword>
<feature type="compositionally biased region" description="Low complexity" evidence="1">
    <location>
        <begin position="312"/>
        <end position="332"/>
    </location>
</feature>
<feature type="region of interest" description="Disordered" evidence="1">
    <location>
        <begin position="310"/>
        <end position="388"/>
    </location>
</feature>
<reference evidence="2" key="1">
    <citation type="journal article" date="2022" name="Front. Microbiol.">
        <title>Mirubactin C rescues the lethal effect of cell wall biosynthesis mutations in Bacillus subtilis.</title>
        <authorList>
            <person name="Kepplinger B."/>
            <person name="Wen X."/>
            <person name="Tyler A.R."/>
            <person name="Kim B.Y."/>
            <person name="Brown J."/>
            <person name="Banks P."/>
            <person name="Dashti Y."/>
            <person name="Mackenzie E.S."/>
            <person name="Wills C."/>
            <person name="Kawai Y."/>
            <person name="Waldron K.J."/>
            <person name="Allenby N.E.E."/>
            <person name="Wu L.J."/>
            <person name="Hall M.J."/>
            <person name="Errington J."/>
        </authorList>
    </citation>
    <scope>NUCLEOTIDE SEQUENCE</scope>
    <source>
        <strain evidence="2">MDA8-470</strain>
    </source>
</reference>
<proteinExistence type="predicted"/>
<organism evidence="2 3">
    <name type="scientific">Streptomyces drozdowiczii</name>
    <dbReference type="NCBI Taxonomy" id="202862"/>
    <lineage>
        <taxon>Bacteria</taxon>
        <taxon>Bacillati</taxon>
        <taxon>Actinomycetota</taxon>
        <taxon>Actinomycetes</taxon>
        <taxon>Kitasatosporales</taxon>
        <taxon>Streptomycetaceae</taxon>
        <taxon>Streptomyces</taxon>
    </lineage>
</organism>
<dbReference type="EMBL" id="CP098740">
    <property type="protein sequence ID" value="UZK55297.1"/>
    <property type="molecule type" value="Genomic_DNA"/>
</dbReference>
<dbReference type="RefSeq" id="WP_265542883.1">
    <property type="nucleotide sequence ID" value="NZ_CP098740.1"/>
</dbReference>
<evidence type="ECO:0000313" key="3">
    <source>
        <dbReference type="Proteomes" id="UP001164963"/>
    </source>
</evidence>
<sequence length="388" mass="42674">MSVGGAGIPRLQELTYIESAALAVARGETFERIRLAILDRAEALARSTDHDGSFDSAKWHRRRIDSTTYVHNTVDVLKELMRLGWVERHVLPSTPRSAYAHADVTYEVTPSGLAWTDLIQRNRLDGYNALVGALLRAHPQFDGYLRLVGARPDSTTDHLTVPLLRNDGSSAGDYERYLTAFVAHVTDACRAGDLGWTAPPKVIEESLRDYVTRAVHRADARARQRPTDNTSPADPPVTRKRFMLLCEEAAVRLAFTSAGCTMDYISHELLRRWTRFLGLANFSYYAPGPPPCGSGARAGSWARVNRWTSTARSARMSGSQSSRPSRRSGAPRTDIWTTPRTTRCGAFEQRSAGSYGSATRSSTLPSARPTAASCPTSSSGSTWTRQPS</sequence>
<feature type="region of interest" description="Disordered" evidence="1">
    <location>
        <begin position="218"/>
        <end position="237"/>
    </location>
</feature>
<evidence type="ECO:0000313" key="2">
    <source>
        <dbReference type="EMBL" id="UZK55297.1"/>
    </source>
</evidence>
<feature type="compositionally biased region" description="Polar residues" evidence="1">
    <location>
        <begin position="373"/>
        <end position="388"/>
    </location>
</feature>
<gene>
    <name evidence="2" type="ORF">NEH16_15235</name>
</gene>
<evidence type="ECO:0000256" key="1">
    <source>
        <dbReference type="SAM" id="MobiDB-lite"/>
    </source>
</evidence>
<accession>A0ABY6PSP0</accession>